<accession>A0A8I1A6M6</accession>
<comment type="caution">
    <text evidence="2">The sequence shown here is derived from an EMBL/GenBank/DDBJ whole genome shotgun (WGS) entry which is preliminary data.</text>
</comment>
<keyword evidence="3" id="KW-1185">Reference proteome</keyword>
<gene>
    <name evidence="2" type="ORF">I8U20_08750</name>
</gene>
<organism evidence="2 3">
    <name type="scientific">Thermoactinomyces intermedius</name>
    <dbReference type="NCBI Taxonomy" id="2024"/>
    <lineage>
        <taxon>Bacteria</taxon>
        <taxon>Bacillati</taxon>
        <taxon>Bacillota</taxon>
        <taxon>Bacilli</taxon>
        <taxon>Bacillales</taxon>
        <taxon>Thermoactinomycetaceae</taxon>
        <taxon>Thermoactinomyces</taxon>
    </lineage>
</organism>
<dbReference type="EMBL" id="JAECVW010000004">
    <property type="protein sequence ID" value="MBH8595418.1"/>
    <property type="molecule type" value="Genomic_DNA"/>
</dbReference>
<dbReference type="InterPro" id="IPR001387">
    <property type="entry name" value="Cro/C1-type_HTH"/>
</dbReference>
<protein>
    <submittedName>
        <fullName evidence="2">Helix-turn-helix transcriptional regulator</fullName>
    </submittedName>
</protein>
<dbReference type="Pfam" id="PF01381">
    <property type="entry name" value="HTH_3"/>
    <property type="match status" value="1"/>
</dbReference>
<dbReference type="CDD" id="cd00093">
    <property type="entry name" value="HTH_XRE"/>
    <property type="match status" value="1"/>
</dbReference>
<sequence>MKLIPRIDSVLMRRREEGWKICGKKPSQTALARALGVRKQQVSLWARGGAMPRPETIFHMSRLLGVRPDELYEFIPPTEEEQLQLVREYDRKEMRDILRRRENKIKELRSKGYNDEMIQEHIRMLGLGKYDSLPEKRVSQ</sequence>
<dbReference type="SMART" id="SM00530">
    <property type="entry name" value="HTH_XRE"/>
    <property type="match status" value="1"/>
</dbReference>
<evidence type="ECO:0000313" key="3">
    <source>
        <dbReference type="Proteomes" id="UP000633619"/>
    </source>
</evidence>
<evidence type="ECO:0000313" key="2">
    <source>
        <dbReference type="EMBL" id="MBH8595418.1"/>
    </source>
</evidence>
<dbReference type="PROSITE" id="PS50943">
    <property type="entry name" value="HTH_CROC1"/>
    <property type="match status" value="1"/>
</dbReference>
<dbReference type="AlphaFoldDB" id="A0A8I1A6M6"/>
<dbReference type="Gene3D" id="1.10.260.40">
    <property type="entry name" value="lambda repressor-like DNA-binding domains"/>
    <property type="match status" value="1"/>
</dbReference>
<dbReference type="InterPro" id="IPR010982">
    <property type="entry name" value="Lambda_DNA-bd_dom_sf"/>
</dbReference>
<feature type="domain" description="HTH cro/C1-type" evidence="1">
    <location>
        <begin position="27"/>
        <end position="71"/>
    </location>
</feature>
<dbReference type="SUPFAM" id="SSF47413">
    <property type="entry name" value="lambda repressor-like DNA-binding domains"/>
    <property type="match status" value="1"/>
</dbReference>
<proteinExistence type="predicted"/>
<reference evidence="2 3" key="1">
    <citation type="submission" date="2020-12" db="EMBL/GenBank/DDBJ databases">
        <title>WGS of Thermoactinomyces spp.</title>
        <authorList>
            <person name="Cheng K."/>
        </authorList>
    </citation>
    <scope>NUCLEOTIDE SEQUENCE [LARGE SCALE GENOMIC DNA]</scope>
    <source>
        <strain evidence="3">CICC 10671\DSM 43846</strain>
    </source>
</reference>
<dbReference type="GO" id="GO:0003677">
    <property type="term" value="F:DNA binding"/>
    <property type="evidence" value="ECO:0007669"/>
    <property type="project" value="InterPro"/>
</dbReference>
<dbReference type="RefSeq" id="WP_181732102.1">
    <property type="nucleotide sequence ID" value="NZ_JACEIR010000005.1"/>
</dbReference>
<name>A0A8I1A6M6_THEIN</name>
<dbReference type="Proteomes" id="UP000633619">
    <property type="component" value="Unassembled WGS sequence"/>
</dbReference>
<evidence type="ECO:0000259" key="1">
    <source>
        <dbReference type="PROSITE" id="PS50943"/>
    </source>
</evidence>